<organism evidence="3 4">
    <name type="scientific">Senna tora</name>
    <dbReference type="NCBI Taxonomy" id="362788"/>
    <lineage>
        <taxon>Eukaryota</taxon>
        <taxon>Viridiplantae</taxon>
        <taxon>Streptophyta</taxon>
        <taxon>Embryophyta</taxon>
        <taxon>Tracheophyta</taxon>
        <taxon>Spermatophyta</taxon>
        <taxon>Magnoliopsida</taxon>
        <taxon>eudicotyledons</taxon>
        <taxon>Gunneridae</taxon>
        <taxon>Pentapetalae</taxon>
        <taxon>rosids</taxon>
        <taxon>fabids</taxon>
        <taxon>Fabales</taxon>
        <taxon>Fabaceae</taxon>
        <taxon>Caesalpinioideae</taxon>
        <taxon>Cassia clade</taxon>
        <taxon>Senna</taxon>
    </lineage>
</organism>
<feature type="region of interest" description="Disordered" evidence="1">
    <location>
        <begin position="326"/>
        <end position="348"/>
    </location>
</feature>
<proteinExistence type="predicted"/>
<gene>
    <name evidence="3" type="ORF">G2W53_023967</name>
</gene>
<accession>A0A834WDF7</accession>
<dbReference type="Proteomes" id="UP000634136">
    <property type="component" value="Unassembled WGS sequence"/>
</dbReference>
<feature type="region of interest" description="Disordered" evidence="1">
    <location>
        <begin position="132"/>
        <end position="152"/>
    </location>
</feature>
<sequence length="348" mass="38540">MDSANESIPTPSDASSSLFLPTVCLGSWWLVKAEKDFDGKLLAVAGFTSRERGAMRVFVSAPIIKRHDLTTLETADGVYLIILGFINELRTKENGFPSEVFNRFLLGFPPDWDSYAVNCFKQVTTGIDSVSIPTSNGEEAKSPVTPIQSQGEINELSEQFLVDSASRKSSTLSANTESQSNTKKRSLARPRMTKPERNTTKSVSSDPKRKLMKSTSADPKRKMTKSISSGHKERKTKSISADPTDESLSVRRCNKKINFETPEKLSRVSSDSMNFKRSRSGRPLLPPLEFWRNQRPVYDADMFSPLDGIKVDRKLTEVTEVVSLVSPCRGGGGQSKNGLNRVDTDESD</sequence>
<feature type="region of interest" description="Disordered" evidence="1">
    <location>
        <begin position="166"/>
        <end position="248"/>
    </location>
</feature>
<dbReference type="Pfam" id="PF09133">
    <property type="entry name" value="SANTA"/>
    <property type="match status" value="1"/>
</dbReference>
<dbReference type="OrthoDB" id="118550at2759"/>
<dbReference type="InterPro" id="IPR015216">
    <property type="entry name" value="SANTA"/>
</dbReference>
<dbReference type="EMBL" id="JAAIUW010000008">
    <property type="protein sequence ID" value="KAF7818512.1"/>
    <property type="molecule type" value="Genomic_DNA"/>
</dbReference>
<comment type="caution">
    <text evidence="3">The sequence shown here is derived from an EMBL/GenBank/DDBJ whole genome shotgun (WGS) entry which is preliminary data.</text>
</comment>
<dbReference type="InterPro" id="IPR053090">
    <property type="entry name" value="Centromere_KNL-2_homolog"/>
</dbReference>
<feature type="domain" description="SANTA" evidence="2">
    <location>
        <begin position="23"/>
        <end position="115"/>
    </location>
</feature>
<evidence type="ECO:0000259" key="2">
    <source>
        <dbReference type="Pfam" id="PF09133"/>
    </source>
</evidence>
<dbReference type="PANTHER" id="PTHR35311:SF9">
    <property type="entry name" value="KINETOCHORE-ASSOCIATED PROTEIN KNL-2 HOMOLOG"/>
    <property type="match status" value="1"/>
</dbReference>
<reference evidence="3" key="1">
    <citation type="submission" date="2020-09" db="EMBL/GenBank/DDBJ databases">
        <title>Genome-Enabled Discovery of Anthraquinone Biosynthesis in Senna tora.</title>
        <authorList>
            <person name="Kang S.-H."/>
            <person name="Pandey R.P."/>
            <person name="Lee C.-M."/>
            <person name="Sim J.-S."/>
            <person name="Jeong J.-T."/>
            <person name="Choi B.-S."/>
            <person name="Jung M."/>
            <person name="Ginzburg D."/>
            <person name="Zhao K."/>
            <person name="Won S.Y."/>
            <person name="Oh T.-J."/>
            <person name="Yu Y."/>
            <person name="Kim N.-H."/>
            <person name="Lee O.R."/>
            <person name="Lee T.-H."/>
            <person name="Bashyal P."/>
            <person name="Kim T.-S."/>
            <person name="Lee W.-H."/>
            <person name="Kawkins C."/>
            <person name="Kim C.-K."/>
            <person name="Kim J.S."/>
            <person name="Ahn B.O."/>
            <person name="Rhee S.Y."/>
            <person name="Sohng J.K."/>
        </authorList>
    </citation>
    <scope>NUCLEOTIDE SEQUENCE</scope>
    <source>
        <tissue evidence="3">Leaf</tissue>
    </source>
</reference>
<dbReference type="PANTHER" id="PTHR35311">
    <property type="entry name" value="KINETOCHORE-ASSOCIATED PROTEIN KNL-2 HOMOLOG"/>
    <property type="match status" value="1"/>
</dbReference>
<keyword evidence="4" id="KW-1185">Reference proteome</keyword>
<dbReference type="AlphaFoldDB" id="A0A834WDF7"/>
<name>A0A834WDF7_9FABA</name>
<evidence type="ECO:0000313" key="4">
    <source>
        <dbReference type="Proteomes" id="UP000634136"/>
    </source>
</evidence>
<evidence type="ECO:0000313" key="3">
    <source>
        <dbReference type="EMBL" id="KAF7818512.1"/>
    </source>
</evidence>
<evidence type="ECO:0000256" key="1">
    <source>
        <dbReference type="SAM" id="MobiDB-lite"/>
    </source>
</evidence>
<feature type="compositionally biased region" description="Basic residues" evidence="1">
    <location>
        <begin position="182"/>
        <end position="192"/>
    </location>
</feature>
<feature type="compositionally biased region" description="Polar residues" evidence="1">
    <location>
        <begin position="167"/>
        <end position="181"/>
    </location>
</feature>
<protein>
    <submittedName>
        <fullName evidence="3">Kinetochore-associated protein KNL-2-like protein isoform X1</fullName>
    </submittedName>
</protein>